<feature type="domain" description="NmrA-like" evidence="1">
    <location>
        <begin position="27"/>
        <end position="237"/>
    </location>
</feature>
<evidence type="ECO:0000313" key="2">
    <source>
        <dbReference type="EMBL" id="MDA0159122.1"/>
    </source>
</evidence>
<evidence type="ECO:0000259" key="1">
    <source>
        <dbReference type="Pfam" id="PF05368"/>
    </source>
</evidence>
<name>A0A9X3RZN5_9ACTN</name>
<dbReference type="Proteomes" id="UP001149140">
    <property type="component" value="Unassembled WGS sequence"/>
</dbReference>
<protein>
    <submittedName>
        <fullName evidence="2">NmrA family NAD(P)-binding protein</fullName>
    </submittedName>
</protein>
<dbReference type="PANTHER" id="PTHR43162">
    <property type="match status" value="1"/>
</dbReference>
<dbReference type="InterPro" id="IPR051604">
    <property type="entry name" value="Ergot_Alk_Oxidoreductase"/>
</dbReference>
<dbReference type="InterPro" id="IPR036291">
    <property type="entry name" value="NAD(P)-bd_dom_sf"/>
</dbReference>
<dbReference type="Gene3D" id="3.40.50.720">
    <property type="entry name" value="NAD(P)-binding Rossmann-like Domain"/>
    <property type="match status" value="1"/>
</dbReference>
<comment type="caution">
    <text evidence="2">The sequence shown here is derived from an EMBL/GenBank/DDBJ whole genome shotgun (WGS) entry which is preliminary data.</text>
</comment>
<gene>
    <name evidence="2" type="ORF">OM076_02500</name>
</gene>
<accession>A0A9X3RZN5</accession>
<keyword evidence="3" id="KW-1185">Reference proteome</keyword>
<dbReference type="EMBL" id="JAPDOD010000001">
    <property type="protein sequence ID" value="MDA0159122.1"/>
    <property type="molecule type" value="Genomic_DNA"/>
</dbReference>
<dbReference type="SUPFAM" id="SSF51735">
    <property type="entry name" value="NAD(P)-binding Rossmann-fold domains"/>
    <property type="match status" value="1"/>
</dbReference>
<proteinExistence type="predicted"/>
<evidence type="ECO:0000313" key="3">
    <source>
        <dbReference type="Proteomes" id="UP001149140"/>
    </source>
</evidence>
<reference evidence="2" key="1">
    <citation type="submission" date="2022-10" db="EMBL/GenBank/DDBJ databases">
        <title>The WGS of Solirubrobacter ginsenosidimutans DSM 21036.</title>
        <authorList>
            <person name="Jiang Z."/>
        </authorList>
    </citation>
    <scope>NUCLEOTIDE SEQUENCE</scope>
    <source>
        <strain evidence="2">DSM 21036</strain>
    </source>
</reference>
<dbReference type="InterPro" id="IPR008030">
    <property type="entry name" value="NmrA-like"/>
</dbReference>
<dbReference type="AlphaFoldDB" id="A0A9X3RZN5"/>
<feature type="non-terminal residue" evidence="2">
    <location>
        <position position="1"/>
    </location>
</feature>
<dbReference type="RefSeq" id="WP_270037784.1">
    <property type="nucleotide sequence ID" value="NZ_JAPDOD010000001.1"/>
</dbReference>
<sequence>GGVEVGAGAGAGDDAAAGRGAAGTGGGVEVVAGSFDDAVSLRAALDGVSVLFLTGRDNPAQVEQHLRVLRVAREAGVRHVVKLSAIGARADSPVALMRWHHAIEAALRGSDFAWTFLRPHLYLQNLLRFAADVADRGRLAAPMGERSYPLVDTRDVGAAVAAVLRDPVAHAGRAYALTGPSAVSYAEIAVCLARLVGRRVEYEAVAPEAFRAGLLDAGLPAWRADDLAAISAAYDDSVVSDELPALLGRPATSFGRFLDDHREVYLVGASRSHL</sequence>
<dbReference type="PANTHER" id="PTHR43162:SF1">
    <property type="entry name" value="PRESTALK A DIFFERENTIATION PROTEIN A"/>
    <property type="match status" value="1"/>
</dbReference>
<dbReference type="Gene3D" id="3.90.25.10">
    <property type="entry name" value="UDP-galactose 4-epimerase, domain 1"/>
    <property type="match status" value="1"/>
</dbReference>
<dbReference type="Pfam" id="PF05368">
    <property type="entry name" value="NmrA"/>
    <property type="match status" value="1"/>
</dbReference>
<organism evidence="2 3">
    <name type="scientific">Solirubrobacter ginsenosidimutans</name>
    <dbReference type="NCBI Taxonomy" id="490573"/>
    <lineage>
        <taxon>Bacteria</taxon>
        <taxon>Bacillati</taxon>
        <taxon>Actinomycetota</taxon>
        <taxon>Thermoleophilia</taxon>
        <taxon>Solirubrobacterales</taxon>
        <taxon>Solirubrobacteraceae</taxon>
        <taxon>Solirubrobacter</taxon>
    </lineage>
</organism>